<proteinExistence type="predicted"/>
<gene>
    <name evidence="3" type="ORF">AWB67_02899</name>
</gene>
<dbReference type="CDD" id="cd03823">
    <property type="entry name" value="GT4_ExpE7-like"/>
    <property type="match status" value="1"/>
</dbReference>
<feature type="region of interest" description="Disordered" evidence="1">
    <location>
        <begin position="409"/>
        <end position="428"/>
    </location>
</feature>
<dbReference type="Proteomes" id="UP000054925">
    <property type="component" value="Unassembled WGS sequence"/>
</dbReference>
<dbReference type="SUPFAM" id="SSF53756">
    <property type="entry name" value="UDP-Glycosyltransferase/glycogen phosphorylase"/>
    <property type="match status" value="1"/>
</dbReference>
<feature type="compositionally biased region" description="Polar residues" evidence="1">
    <location>
        <begin position="418"/>
        <end position="428"/>
    </location>
</feature>
<dbReference type="AlphaFoldDB" id="A0A158ITP8"/>
<dbReference type="Pfam" id="PF13439">
    <property type="entry name" value="Glyco_transf_4"/>
    <property type="match status" value="1"/>
</dbReference>
<accession>A0A158ITP8</accession>
<sequence length="428" mass="47365">MTAGVRWAGDKMKILIANTLYYPDVLGGAEVSTQILAEGLVAAGAEVTVVCASGTGVDHVTELNGVKIWRLRFANLYWPHRPGKRSRVAKLVWHAIDSYNVLMARKLRAVVAKEKPDLVSTSNLSCLSVDLWRIAKKAGLPVVHTARDYYLMCPSSTMLSGNRSCDRQCTLCACYSGYKRSESEQVDVAIGVSRFVLDKHLDNGFFTRATSTGVISDCHLPEISEPPETPFRLVKNAVRLGMLGRVSPEKGVELLVDELMRDTSLNWTLTIGGTGDDAYLESLKARYNDPRVQFLGHVDASSFLHDIDVLVVPSRWNEPFGRVIVEAYAQGVPVVGANTGGIPEVIEPTSHLVFDINDPQSMIGRIHEAIESLQDPQVHDRLRRYADSFSPDRMVDSYLKVYRDALKRSAASTHRPPQLQSTSNKERA</sequence>
<dbReference type="Gene3D" id="3.40.50.2000">
    <property type="entry name" value="Glycogen Phosphorylase B"/>
    <property type="match status" value="2"/>
</dbReference>
<protein>
    <submittedName>
        <fullName evidence="3">Group 1 glycosyl transferase</fullName>
    </submittedName>
</protein>
<organism evidence="3 4">
    <name type="scientific">Caballeronia terrestris</name>
    <dbReference type="NCBI Taxonomy" id="1226301"/>
    <lineage>
        <taxon>Bacteria</taxon>
        <taxon>Pseudomonadati</taxon>
        <taxon>Pseudomonadota</taxon>
        <taxon>Betaproteobacteria</taxon>
        <taxon>Burkholderiales</taxon>
        <taxon>Burkholderiaceae</taxon>
        <taxon>Caballeronia</taxon>
    </lineage>
</organism>
<comment type="caution">
    <text evidence="3">The sequence shown here is derived from an EMBL/GenBank/DDBJ whole genome shotgun (WGS) entry which is preliminary data.</text>
</comment>
<keyword evidence="3" id="KW-0808">Transferase</keyword>
<reference evidence="3" key="1">
    <citation type="submission" date="2016-01" db="EMBL/GenBank/DDBJ databases">
        <authorList>
            <person name="Peeters C."/>
        </authorList>
    </citation>
    <scope>NUCLEOTIDE SEQUENCE [LARGE SCALE GENOMIC DNA]</scope>
    <source>
        <strain evidence="3">LMG 22937</strain>
    </source>
</reference>
<evidence type="ECO:0000313" key="3">
    <source>
        <dbReference type="EMBL" id="SAL60024.1"/>
    </source>
</evidence>
<dbReference type="InterPro" id="IPR028098">
    <property type="entry name" value="Glyco_trans_4-like_N"/>
</dbReference>
<evidence type="ECO:0000313" key="4">
    <source>
        <dbReference type="Proteomes" id="UP000054925"/>
    </source>
</evidence>
<evidence type="ECO:0000259" key="2">
    <source>
        <dbReference type="Pfam" id="PF13439"/>
    </source>
</evidence>
<name>A0A158ITP8_9BURK</name>
<dbReference type="Pfam" id="PF13692">
    <property type="entry name" value="Glyco_trans_1_4"/>
    <property type="match status" value="1"/>
</dbReference>
<dbReference type="GO" id="GO:0016757">
    <property type="term" value="F:glycosyltransferase activity"/>
    <property type="evidence" value="ECO:0007669"/>
    <property type="project" value="UniProtKB-ARBA"/>
</dbReference>
<evidence type="ECO:0000256" key="1">
    <source>
        <dbReference type="SAM" id="MobiDB-lite"/>
    </source>
</evidence>
<dbReference type="InterPro" id="IPR050194">
    <property type="entry name" value="Glycosyltransferase_grp1"/>
</dbReference>
<keyword evidence="4" id="KW-1185">Reference proteome</keyword>
<dbReference type="PANTHER" id="PTHR45947">
    <property type="entry name" value="SULFOQUINOVOSYL TRANSFERASE SQD2"/>
    <property type="match status" value="1"/>
</dbReference>
<dbReference type="EMBL" id="FCOL02000014">
    <property type="protein sequence ID" value="SAL60024.1"/>
    <property type="molecule type" value="Genomic_DNA"/>
</dbReference>
<feature type="domain" description="Glycosyltransferase subfamily 4-like N-terminal" evidence="2">
    <location>
        <begin position="27"/>
        <end position="156"/>
    </location>
</feature>
<dbReference type="PANTHER" id="PTHR45947:SF13">
    <property type="entry name" value="TRANSFERASE"/>
    <property type="match status" value="1"/>
</dbReference>